<dbReference type="CDD" id="cd00267">
    <property type="entry name" value="ABC_ATPase"/>
    <property type="match status" value="1"/>
</dbReference>
<dbReference type="EMBL" id="QAXS01000001">
    <property type="protein sequence ID" value="PTW03423.1"/>
    <property type="molecule type" value="Genomic_DNA"/>
</dbReference>
<keyword evidence="4" id="KW-0540">Nuclease</keyword>
<dbReference type="RefSeq" id="WP_108137530.1">
    <property type="nucleotide sequence ID" value="NZ_QAXS01000001.1"/>
</dbReference>
<dbReference type="InterPro" id="IPR051396">
    <property type="entry name" value="Bact_Antivir_Def_Nuclease"/>
</dbReference>
<keyword evidence="4" id="KW-0255">Endonuclease</keyword>
<dbReference type="GO" id="GO:0004519">
    <property type="term" value="F:endonuclease activity"/>
    <property type="evidence" value="ECO:0007669"/>
    <property type="project" value="UniProtKB-KW"/>
</dbReference>
<dbReference type="Pfam" id="PF13175">
    <property type="entry name" value="AAA_15"/>
    <property type="match status" value="1"/>
</dbReference>
<keyword evidence="4" id="KW-0378">Hydrolase</keyword>
<dbReference type="OrthoDB" id="308933at2"/>
<dbReference type="AlphaFoldDB" id="A0A2T5RSV5"/>
<dbReference type="PANTHER" id="PTHR43581">
    <property type="entry name" value="ATP/GTP PHOSPHATASE"/>
    <property type="match status" value="1"/>
</dbReference>
<feature type="domain" description="Endonuclease GajA/Old nuclease/RecF-like AAA" evidence="2">
    <location>
        <begin position="1"/>
        <end position="393"/>
    </location>
</feature>
<reference evidence="4 5" key="1">
    <citation type="submission" date="2018-04" db="EMBL/GenBank/DDBJ databases">
        <title>Subsurface microbial communities from deep shales in Ohio and West Virginia, USA.</title>
        <authorList>
            <person name="Wrighton K."/>
        </authorList>
    </citation>
    <scope>NUCLEOTIDE SEQUENCE [LARGE SCALE GENOMIC DNA]</scope>
    <source>
        <strain evidence="4 5">WC1</strain>
    </source>
</reference>
<protein>
    <submittedName>
        <fullName evidence="4">Putative ATP-dependent endonuclease of OLD family</fullName>
    </submittedName>
</protein>
<dbReference type="SUPFAM" id="SSF52540">
    <property type="entry name" value="P-loop containing nucleoside triphosphate hydrolases"/>
    <property type="match status" value="1"/>
</dbReference>
<feature type="domain" description="OLD protein-like TOPRIM" evidence="3">
    <location>
        <begin position="458"/>
        <end position="523"/>
    </location>
</feature>
<name>A0A2T5RSV5_9FIRM</name>
<evidence type="ECO:0000256" key="1">
    <source>
        <dbReference type="SAM" id="Coils"/>
    </source>
</evidence>
<evidence type="ECO:0000259" key="3">
    <source>
        <dbReference type="Pfam" id="PF20469"/>
    </source>
</evidence>
<dbReference type="CDD" id="cd01026">
    <property type="entry name" value="TOPRIM_OLD"/>
    <property type="match status" value="1"/>
</dbReference>
<dbReference type="Pfam" id="PF20469">
    <property type="entry name" value="OLD-like_TOPRIM"/>
    <property type="match status" value="1"/>
</dbReference>
<comment type="caution">
    <text evidence="4">The sequence shown here is derived from an EMBL/GenBank/DDBJ whole genome shotgun (WGS) entry which is preliminary data.</text>
</comment>
<keyword evidence="1" id="KW-0175">Coiled coil</keyword>
<accession>A0A2T5RSV5</accession>
<dbReference type="InterPro" id="IPR027417">
    <property type="entry name" value="P-loop_NTPase"/>
</dbReference>
<dbReference type="InterPro" id="IPR041685">
    <property type="entry name" value="AAA_GajA/Old/RecF-like"/>
</dbReference>
<dbReference type="InterPro" id="IPR034139">
    <property type="entry name" value="TOPRIM_OLD"/>
</dbReference>
<evidence type="ECO:0000259" key="2">
    <source>
        <dbReference type="Pfam" id="PF13175"/>
    </source>
</evidence>
<sequence>MKIENIIIKNYRSLKSIEINPQGILALVGQNNSGKSNILKALQLFFESSTKYVDDECFYDHKTSNPIKILISFSNLTPWEIDQFKPWMNDKKLIIEKEVVKQSEGSYTFNNYAILKVPEIEWLQKNKINGKSITKWWKNKEELKTNELNFIDYIGTTKPNVGDWKEAAKDFIKDHDEEIKWKEVKVSNPKGYSGVLKGSLPEFIYIPAVRDITDETKVAKTNPFGQLINSVLEKISEERKKLISTKLSEIESILNRGENDERIEEIKSIETKLNKLLDEIMDCDVEIEMDMPKINDVFGGAKLYANDGIRTAIETKGHGLQRAMIFTILRAYSEFANLQTAGEKASEKSVLFAIEEPELYLHPQAQRTLMSVIREIASGKDQVIYTTHSSLFVNISFFDEICIMRKKTKQRKTFSNPTQLLIKQLKDDLKVRKGVSASEIGIREQYSHVFNPMINEGFFANKVVIVEGPSEQYLLPIVADTVDYNLDKNNVSVIHADGKGQMDRLLRIFNGFKIPTFLWFDGDKNNNDSATKEKTLELLKLVDNEKSSIDEVETEIEATHAVLEDNLEKTIQKEITYFNYDSLIDEATESLGPTGKPLKNRFIATKLKEAVESGQSPHDIIPDTIINILESIKELKYENSILEEL</sequence>
<evidence type="ECO:0000313" key="5">
    <source>
        <dbReference type="Proteomes" id="UP000244089"/>
    </source>
</evidence>
<dbReference type="PANTHER" id="PTHR43581:SF4">
    <property type="entry name" value="ATP_GTP PHOSPHATASE"/>
    <property type="match status" value="1"/>
</dbReference>
<dbReference type="Proteomes" id="UP000244089">
    <property type="component" value="Unassembled WGS sequence"/>
</dbReference>
<organism evidence="4 5">
    <name type="scientific">Halanaerobium saccharolyticum</name>
    <dbReference type="NCBI Taxonomy" id="43595"/>
    <lineage>
        <taxon>Bacteria</taxon>
        <taxon>Bacillati</taxon>
        <taxon>Bacillota</taxon>
        <taxon>Clostridia</taxon>
        <taxon>Halanaerobiales</taxon>
        <taxon>Halanaerobiaceae</taxon>
        <taxon>Halanaerobium</taxon>
    </lineage>
</organism>
<proteinExistence type="predicted"/>
<gene>
    <name evidence="4" type="ORF">C8C76_10159</name>
</gene>
<feature type="coiled-coil region" evidence="1">
    <location>
        <begin position="259"/>
        <end position="286"/>
    </location>
</feature>
<dbReference type="Gene3D" id="3.40.50.300">
    <property type="entry name" value="P-loop containing nucleotide triphosphate hydrolases"/>
    <property type="match status" value="1"/>
</dbReference>
<evidence type="ECO:0000313" key="4">
    <source>
        <dbReference type="EMBL" id="PTW03423.1"/>
    </source>
</evidence>